<dbReference type="PANTHER" id="PTHR30238">
    <property type="entry name" value="MEMBRANE BOUND PREDICTED REDOX MODULATOR"/>
    <property type="match status" value="1"/>
</dbReference>
<dbReference type="InterPro" id="IPR022369">
    <property type="entry name" value="Integral_membrane_TerC_rswitch"/>
</dbReference>
<feature type="transmembrane region" description="Helical" evidence="7">
    <location>
        <begin position="131"/>
        <end position="149"/>
    </location>
</feature>
<feature type="transmembrane region" description="Helical" evidence="7">
    <location>
        <begin position="228"/>
        <end position="249"/>
    </location>
</feature>
<feature type="transmembrane region" description="Helical" evidence="7">
    <location>
        <begin position="199"/>
        <end position="222"/>
    </location>
</feature>
<evidence type="ECO:0000256" key="6">
    <source>
        <dbReference type="SAM" id="MobiDB-lite"/>
    </source>
</evidence>
<dbReference type="RefSeq" id="WP_122977317.1">
    <property type="nucleotide sequence ID" value="NZ_BOMX01000077.1"/>
</dbReference>
<accession>A0A561WJX0</accession>
<evidence type="ECO:0000313" key="9">
    <source>
        <dbReference type="Proteomes" id="UP000320239"/>
    </source>
</evidence>
<evidence type="ECO:0000256" key="5">
    <source>
        <dbReference type="ARBA" id="ARBA00023136"/>
    </source>
</evidence>
<comment type="caution">
    <text evidence="8">The sequence shown here is derived from an EMBL/GenBank/DDBJ whole genome shotgun (WGS) entry which is preliminary data.</text>
</comment>
<dbReference type="EMBL" id="VIWY01000002">
    <property type="protein sequence ID" value="TWG24155.1"/>
    <property type="molecule type" value="Genomic_DNA"/>
</dbReference>
<comment type="similarity">
    <text evidence="2">Belongs to the TerC family.</text>
</comment>
<sequence>MSSIASPGLWAITVAVLVVLLTADFAVTRRPHEVRMREAVGWSLFYLALPAAFGVLVWQVYGPRPAVEFLTGYVVEKSLSVDNLFVFMLLLGAFAVPAALAQRVLLYGIAGALALRAVFIALGAAVLHSGAWAFLLFGAVLLGTAGKVLRDAARGGEHTVDVANLRSVRLVRWLLPVTAEYHGAALTVRHAGRRALTPLALVVVAVFMTDIVFAVDSVPAVYGVTEDPYLVFATNAFALLGLRALYFVLRNVLDRLRHLDYGLAVILAFIGGKLILHWGHKQWPDAVPDVPTALSLAVIAGVLVTVTVTSLIANRRSGRTGPPDPGSPGRGGSAVTGSSPAGRPDRV</sequence>
<dbReference type="GO" id="GO:0016020">
    <property type="term" value="C:membrane"/>
    <property type="evidence" value="ECO:0007669"/>
    <property type="project" value="UniProtKB-SubCell"/>
</dbReference>
<comment type="subcellular location">
    <subcellularLocation>
        <location evidence="1">Membrane</location>
        <topology evidence="1">Multi-pass membrane protein</topology>
    </subcellularLocation>
</comment>
<keyword evidence="4 7" id="KW-1133">Transmembrane helix</keyword>
<feature type="region of interest" description="Disordered" evidence="6">
    <location>
        <begin position="315"/>
        <end position="347"/>
    </location>
</feature>
<dbReference type="Pfam" id="PF03741">
    <property type="entry name" value="TerC"/>
    <property type="match status" value="1"/>
</dbReference>
<organism evidence="8 9">
    <name type="scientific">Actinoplanes teichomyceticus</name>
    <dbReference type="NCBI Taxonomy" id="1867"/>
    <lineage>
        <taxon>Bacteria</taxon>
        <taxon>Bacillati</taxon>
        <taxon>Actinomycetota</taxon>
        <taxon>Actinomycetes</taxon>
        <taxon>Micromonosporales</taxon>
        <taxon>Micromonosporaceae</taxon>
        <taxon>Actinoplanes</taxon>
    </lineage>
</organism>
<keyword evidence="3 7" id="KW-0812">Transmembrane</keyword>
<gene>
    <name evidence="8" type="ORF">FHX34_102708</name>
</gene>
<evidence type="ECO:0000256" key="2">
    <source>
        <dbReference type="ARBA" id="ARBA00007511"/>
    </source>
</evidence>
<proteinExistence type="inferred from homology"/>
<feature type="transmembrane region" description="Helical" evidence="7">
    <location>
        <begin position="81"/>
        <end position="100"/>
    </location>
</feature>
<name>A0A561WJX0_ACTTI</name>
<feature type="transmembrane region" description="Helical" evidence="7">
    <location>
        <begin position="105"/>
        <end position="125"/>
    </location>
</feature>
<dbReference type="NCBIfam" id="TIGR03718">
    <property type="entry name" value="R_switched_Alx"/>
    <property type="match status" value="1"/>
</dbReference>
<evidence type="ECO:0000313" key="8">
    <source>
        <dbReference type="EMBL" id="TWG24155.1"/>
    </source>
</evidence>
<feature type="transmembrane region" description="Helical" evidence="7">
    <location>
        <begin position="39"/>
        <end position="61"/>
    </location>
</feature>
<dbReference type="AlphaFoldDB" id="A0A561WJX0"/>
<feature type="transmembrane region" description="Helical" evidence="7">
    <location>
        <begin position="6"/>
        <end position="27"/>
    </location>
</feature>
<evidence type="ECO:0000256" key="3">
    <source>
        <dbReference type="ARBA" id="ARBA00022692"/>
    </source>
</evidence>
<dbReference type="PANTHER" id="PTHR30238:SF0">
    <property type="entry name" value="THYLAKOID MEMBRANE PROTEIN TERC, CHLOROPLASTIC"/>
    <property type="match status" value="1"/>
</dbReference>
<protein>
    <submittedName>
        <fullName evidence="8">TerC family integral membrane protein</fullName>
    </submittedName>
</protein>
<dbReference type="Proteomes" id="UP000320239">
    <property type="component" value="Unassembled WGS sequence"/>
</dbReference>
<reference evidence="8 9" key="1">
    <citation type="submission" date="2019-06" db="EMBL/GenBank/DDBJ databases">
        <title>Sequencing the genomes of 1000 actinobacteria strains.</title>
        <authorList>
            <person name="Klenk H.-P."/>
        </authorList>
    </citation>
    <scope>NUCLEOTIDE SEQUENCE [LARGE SCALE GENOMIC DNA]</scope>
    <source>
        <strain evidence="8 9">DSM 43866</strain>
    </source>
</reference>
<feature type="transmembrane region" description="Helical" evidence="7">
    <location>
        <begin position="292"/>
        <end position="313"/>
    </location>
</feature>
<keyword evidence="9" id="KW-1185">Reference proteome</keyword>
<evidence type="ECO:0000256" key="7">
    <source>
        <dbReference type="SAM" id="Phobius"/>
    </source>
</evidence>
<dbReference type="OrthoDB" id="5242957at2"/>
<feature type="transmembrane region" description="Helical" evidence="7">
    <location>
        <begin position="261"/>
        <end position="280"/>
    </location>
</feature>
<evidence type="ECO:0000256" key="4">
    <source>
        <dbReference type="ARBA" id="ARBA00022989"/>
    </source>
</evidence>
<dbReference type="InterPro" id="IPR005496">
    <property type="entry name" value="Integral_membrane_TerC"/>
</dbReference>
<evidence type="ECO:0000256" key="1">
    <source>
        <dbReference type="ARBA" id="ARBA00004141"/>
    </source>
</evidence>
<keyword evidence="5 7" id="KW-0472">Membrane</keyword>